<keyword evidence="2" id="KW-1185">Reference proteome</keyword>
<dbReference type="EMBL" id="CM042883">
    <property type="protein sequence ID" value="KAI4374393.1"/>
    <property type="molecule type" value="Genomic_DNA"/>
</dbReference>
<protein>
    <submittedName>
        <fullName evidence="1">Uncharacterized protein</fullName>
    </submittedName>
</protein>
<dbReference type="Proteomes" id="UP001057402">
    <property type="component" value="Chromosome 4"/>
</dbReference>
<accession>A0ACB9R796</accession>
<sequence>MARTSRGTWDGPTCRSHGCRGCLQEGPDGGLRRQQGLNLSLCLIKQGCPDAALTHPRRCPPGSDDPKPRKRAEELLAEIRPSSVDRVVLGIDEDFMMGMQRMLNEWAPRGRGGSPSSRISYLSGTS</sequence>
<organism evidence="1 2">
    <name type="scientific">Melastoma candidum</name>
    <dbReference type="NCBI Taxonomy" id="119954"/>
    <lineage>
        <taxon>Eukaryota</taxon>
        <taxon>Viridiplantae</taxon>
        <taxon>Streptophyta</taxon>
        <taxon>Embryophyta</taxon>
        <taxon>Tracheophyta</taxon>
        <taxon>Spermatophyta</taxon>
        <taxon>Magnoliopsida</taxon>
        <taxon>eudicotyledons</taxon>
        <taxon>Gunneridae</taxon>
        <taxon>Pentapetalae</taxon>
        <taxon>rosids</taxon>
        <taxon>malvids</taxon>
        <taxon>Myrtales</taxon>
        <taxon>Melastomataceae</taxon>
        <taxon>Melastomatoideae</taxon>
        <taxon>Melastomateae</taxon>
        <taxon>Melastoma</taxon>
    </lineage>
</organism>
<gene>
    <name evidence="1" type="ORF">MLD38_012395</name>
</gene>
<comment type="caution">
    <text evidence="1">The sequence shown here is derived from an EMBL/GenBank/DDBJ whole genome shotgun (WGS) entry which is preliminary data.</text>
</comment>
<evidence type="ECO:0000313" key="2">
    <source>
        <dbReference type="Proteomes" id="UP001057402"/>
    </source>
</evidence>
<reference evidence="2" key="1">
    <citation type="journal article" date="2023" name="Front. Plant Sci.">
        <title>Chromosomal-level genome assembly of Melastoma candidum provides insights into trichome evolution.</title>
        <authorList>
            <person name="Zhong Y."/>
            <person name="Wu W."/>
            <person name="Sun C."/>
            <person name="Zou P."/>
            <person name="Liu Y."/>
            <person name="Dai S."/>
            <person name="Zhou R."/>
        </authorList>
    </citation>
    <scope>NUCLEOTIDE SEQUENCE [LARGE SCALE GENOMIC DNA]</scope>
</reference>
<evidence type="ECO:0000313" key="1">
    <source>
        <dbReference type="EMBL" id="KAI4374393.1"/>
    </source>
</evidence>
<proteinExistence type="predicted"/>
<name>A0ACB9R796_9MYRT</name>